<proteinExistence type="predicted"/>
<dbReference type="AlphaFoldDB" id="A0A4Y2TGE4"/>
<organism evidence="2 3">
    <name type="scientific">Araneus ventricosus</name>
    <name type="common">Orbweaver spider</name>
    <name type="synonym">Epeira ventricosa</name>
    <dbReference type="NCBI Taxonomy" id="182803"/>
    <lineage>
        <taxon>Eukaryota</taxon>
        <taxon>Metazoa</taxon>
        <taxon>Ecdysozoa</taxon>
        <taxon>Arthropoda</taxon>
        <taxon>Chelicerata</taxon>
        <taxon>Arachnida</taxon>
        <taxon>Araneae</taxon>
        <taxon>Araneomorphae</taxon>
        <taxon>Entelegynae</taxon>
        <taxon>Araneoidea</taxon>
        <taxon>Araneidae</taxon>
        <taxon>Araneus</taxon>
    </lineage>
</organism>
<feature type="region of interest" description="Disordered" evidence="1">
    <location>
        <begin position="128"/>
        <end position="150"/>
    </location>
</feature>
<gene>
    <name evidence="2" type="ORF">AVEN_169498_1</name>
</gene>
<protein>
    <submittedName>
        <fullName evidence="2">Uncharacterized protein</fullName>
    </submittedName>
</protein>
<dbReference type="Proteomes" id="UP000499080">
    <property type="component" value="Unassembled WGS sequence"/>
</dbReference>
<comment type="caution">
    <text evidence="2">The sequence shown here is derived from an EMBL/GenBank/DDBJ whole genome shotgun (WGS) entry which is preliminary data.</text>
</comment>
<dbReference type="EMBL" id="BGPR01028445">
    <property type="protein sequence ID" value="GBN99607.1"/>
    <property type="molecule type" value="Genomic_DNA"/>
</dbReference>
<evidence type="ECO:0000313" key="2">
    <source>
        <dbReference type="EMBL" id="GBN99607.1"/>
    </source>
</evidence>
<accession>A0A4Y2TGE4</accession>
<keyword evidence="3" id="KW-1185">Reference proteome</keyword>
<reference evidence="2 3" key="1">
    <citation type="journal article" date="2019" name="Sci. Rep.">
        <title>Orb-weaving spider Araneus ventricosus genome elucidates the spidroin gene catalogue.</title>
        <authorList>
            <person name="Kono N."/>
            <person name="Nakamura H."/>
            <person name="Ohtoshi R."/>
            <person name="Moran D.A.P."/>
            <person name="Shinohara A."/>
            <person name="Yoshida Y."/>
            <person name="Fujiwara M."/>
            <person name="Mori M."/>
            <person name="Tomita M."/>
            <person name="Arakawa K."/>
        </authorList>
    </citation>
    <scope>NUCLEOTIDE SEQUENCE [LARGE SCALE GENOMIC DNA]</scope>
</reference>
<evidence type="ECO:0000256" key="1">
    <source>
        <dbReference type="SAM" id="MobiDB-lite"/>
    </source>
</evidence>
<sequence>MGKTIPSPLATSYPSPFFPPLAKLLKILSSLYLTSILLITSSVTSNLASGPNCPPLINFSELLNVSMKLNEHSSNCTKYLAILDAAKSLNVSVPASRPVFKCSSCSFVGKDGSALTSHVLARHPPATPISCNSDSENPDDPPSPVVHSPVLSSTTCHPHCLLQEERFTKYCLPKNWENRLYRE</sequence>
<name>A0A4Y2TGE4_ARAVE</name>
<evidence type="ECO:0000313" key="3">
    <source>
        <dbReference type="Proteomes" id="UP000499080"/>
    </source>
</evidence>